<sequence>MQNGVFNLYVMRYNLSIKIISIIFLIVLSGLGNLYGQQATIRIGLWQDGDLSKWGGTEASDLKRLFEETGGKIALLSTDDLLLEEKLNTKNVNILVLPYAAYPAIGSKVLNQFLSHGGNLIVLEGNPFNRLLFKDGKKWMPSDLFSSVERELNGKGRWSLGVSDRLMTEGLGTVVDPYILSAKKLGGYTDAGFPVSGLSSATSAFVFEIRSNHTHAIILEAREKDGSRWKHVVSVSPQWKEIRVHFGSFYPYAAKKGAGSLSYIRPELLKAIYFGMLRSGVGSGSKHFEVRNMRFMKGAVGPGIPARMDVPMPGRQAVERVYGNLIAKGTEEKWPQMFVDAPLVNLSKIAPNTGYILANNLPQVNFKRSLESWLLEAPLIKFNSKGSVLKTKERFIPIYSDLNGNFGARETVAAIFISSGKGGRGNVKFAFGLNGLNLADRNVSPLRNLIHQVVSYINSGVYLFDASPSFHMNSNAQAEISLHTAFGGTQIANPKLKFRSVVKSANFELVDTVQVSGNTPWFKSPIDGFNWRNYTIQNELYNGKQMTDQIEWKVDVRTAVRDLSDFLVKAGRSGKFSGVYFVDSRGARTLLGAYELFGDNRYLETAIKWANVMMAEQREDGGYRMGYGITSKGEECYVADGGEIALGIARIAAYMEKKEQAKLLHSLKRYMDFRAGFRVSTGGIGVGWCIQDYSARPIVPLPKAARVYGAERNIYTISCTLGASWAYYSFIKDTAGIRTTIKDGGWYQSRSPLLTGAAAESYIYAHKLSTSKVLKDQYANYLLAALVPERAKNNLSWWVDVNGGRASLDLHSLVYVYENIKKDSRILAQMSRAVSAIASEQSAESIYRLIGRDDLQFNEWVYLCYSGLGLLEAIEPGITLRKII</sequence>
<evidence type="ECO:0000256" key="1">
    <source>
        <dbReference type="SAM" id="Phobius"/>
    </source>
</evidence>
<evidence type="ECO:0000313" key="2">
    <source>
        <dbReference type="EMBL" id="SMD11485.1"/>
    </source>
</evidence>
<keyword evidence="3" id="KW-1185">Reference proteome</keyword>
<protein>
    <submittedName>
        <fullName evidence="2">Uncharacterized protein</fullName>
    </submittedName>
</protein>
<keyword evidence="1" id="KW-0812">Transmembrane</keyword>
<feature type="transmembrane region" description="Helical" evidence="1">
    <location>
        <begin position="15"/>
        <end position="35"/>
    </location>
</feature>
<dbReference type="InterPro" id="IPR008928">
    <property type="entry name" value="6-hairpin_glycosidase_sf"/>
</dbReference>
<reference evidence="2 3" key="1">
    <citation type="submission" date="2017-04" db="EMBL/GenBank/DDBJ databases">
        <authorList>
            <person name="Afonso C.L."/>
            <person name="Miller P.J."/>
            <person name="Scott M.A."/>
            <person name="Spackman E."/>
            <person name="Goraichik I."/>
            <person name="Dimitrov K.M."/>
            <person name="Suarez D.L."/>
            <person name="Swayne D.E."/>
        </authorList>
    </citation>
    <scope>NUCLEOTIDE SEQUENCE [LARGE SCALE GENOMIC DNA]</scope>
    <source>
        <strain evidence="2 3">DSM 19625</strain>
    </source>
</reference>
<dbReference type="Proteomes" id="UP000192678">
    <property type="component" value="Unassembled WGS sequence"/>
</dbReference>
<dbReference type="EMBL" id="FWYB01000014">
    <property type="protein sequence ID" value="SMD11485.1"/>
    <property type="molecule type" value="Genomic_DNA"/>
</dbReference>
<keyword evidence="1" id="KW-1133">Transmembrane helix</keyword>
<dbReference type="GO" id="GO:0005975">
    <property type="term" value="P:carbohydrate metabolic process"/>
    <property type="evidence" value="ECO:0007669"/>
    <property type="project" value="InterPro"/>
</dbReference>
<organism evidence="2 3">
    <name type="scientific">Pedobacter nyackensis</name>
    <dbReference type="NCBI Taxonomy" id="475255"/>
    <lineage>
        <taxon>Bacteria</taxon>
        <taxon>Pseudomonadati</taxon>
        <taxon>Bacteroidota</taxon>
        <taxon>Sphingobacteriia</taxon>
        <taxon>Sphingobacteriales</taxon>
        <taxon>Sphingobacteriaceae</taxon>
        <taxon>Pedobacter</taxon>
    </lineage>
</organism>
<evidence type="ECO:0000313" key="3">
    <source>
        <dbReference type="Proteomes" id="UP000192678"/>
    </source>
</evidence>
<dbReference type="AlphaFoldDB" id="A0A1W2EP88"/>
<name>A0A1W2EP88_9SPHI</name>
<dbReference type="SUPFAM" id="SSF48208">
    <property type="entry name" value="Six-hairpin glycosidases"/>
    <property type="match status" value="1"/>
</dbReference>
<proteinExistence type="predicted"/>
<gene>
    <name evidence="2" type="ORF">SAMN04488101_11440</name>
</gene>
<accession>A0A1W2EP88</accession>
<keyword evidence="1" id="KW-0472">Membrane</keyword>
<dbReference type="STRING" id="475255.SAMN04488101_11440"/>